<name>A0ABY5SHQ1_9BACL</name>
<accession>A0ABY5SHQ1</accession>
<sequence>MQTRSDENVKGIDVSHWEGDIDWSKVRSEEVQFAYIKASENTTSIDPNFSKNIEEAKKAGLLVGAYHFARPEKYSAEDEAKHFVKLLKSNPTDLMPVLDLESPKDPNKISVSDLVQWVRTFVDYVKKETGRQVMLYTGNWFIDLYQQFQYDLSDLPIWIANYGNISAPPDGGGWTQWTVWQYTENGKVDGIDDNVDLNAAVSLVALKG</sequence>
<dbReference type="InterPro" id="IPR018077">
    <property type="entry name" value="Glyco_hydro_fam25_subgr"/>
</dbReference>
<evidence type="ECO:0000256" key="3">
    <source>
        <dbReference type="ARBA" id="ARBA00023295"/>
    </source>
</evidence>
<dbReference type="CDD" id="cd00599">
    <property type="entry name" value="GH25_muramidase"/>
    <property type="match status" value="1"/>
</dbReference>
<dbReference type="PROSITE" id="PS51904">
    <property type="entry name" value="GLYCOSYL_HYDROL_F25_2"/>
    <property type="match status" value="1"/>
</dbReference>
<dbReference type="SUPFAM" id="SSF51445">
    <property type="entry name" value="(Trans)glycosidases"/>
    <property type="match status" value="1"/>
</dbReference>
<reference evidence="4" key="1">
    <citation type="submission" date="2022-01" db="EMBL/GenBank/DDBJ databases">
        <title>Paenibacillus spongiae sp. nov., isolated from marine sponge.</title>
        <authorList>
            <person name="Li Z."/>
            <person name="Zhang M."/>
        </authorList>
    </citation>
    <scope>NUCLEOTIDE SEQUENCE</scope>
    <source>
        <strain evidence="4">PHS-Z3</strain>
    </source>
</reference>
<evidence type="ECO:0000256" key="2">
    <source>
        <dbReference type="ARBA" id="ARBA00022801"/>
    </source>
</evidence>
<dbReference type="Pfam" id="PF01183">
    <property type="entry name" value="Glyco_hydro_25"/>
    <property type="match status" value="1"/>
</dbReference>
<dbReference type="RefSeq" id="WP_258389043.1">
    <property type="nucleotide sequence ID" value="NZ_CP091430.1"/>
</dbReference>
<dbReference type="InterPro" id="IPR017853">
    <property type="entry name" value="GH"/>
</dbReference>
<dbReference type="PANTHER" id="PTHR34135">
    <property type="entry name" value="LYSOZYME"/>
    <property type="match status" value="1"/>
</dbReference>
<proteinExistence type="inferred from homology"/>
<gene>
    <name evidence="4" type="ORF">L1F29_14645</name>
</gene>
<dbReference type="SMART" id="SM00641">
    <property type="entry name" value="Glyco_25"/>
    <property type="match status" value="1"/>
</dbReference>
<dbReference type="GO" id="GO:0016787">
    <property type="term" value="F:hydrolase activity"/>
    <property type="evidence" value="ECO:0007669"/>
    <property type="project" value="UniProtKB-KW"/>
</dbReference>
<protein>
    <submittedName>
        <fullName evidence="4">Glycoside hydrolase family 25 protein</fullName>
    </submittedName>
</protein>
<dbReference type="EMBL" id="CP091430">
    <property type="protein sequence ID" value="UVI32990.1"/>
    <property type="molecule type" value="Genomic_DNA"/>
</dbReference>
<evidence type="ECO:0000313" key="4">
    <source>
        <dbReference type="EMBL" id="UVI32990.1"/>
    </source>
</evidence>
<dbReference type="Gene3D" id="3.20.20.80">
    <property type="entry name" value="Glycosidases"/>
    <property type="match status" value="1"/>
</dbReference>
<dbReference type="Proteomes" id="UP001057877">
    <property type="component" value="Chromosome"/>
</dbReference>
<dbReference type="InterPro" id="IPR002053">
    <property type="entry name" value="Glyco_hydro_25"/>
</dbReference>
<keyword evidence="3" id="KW-0326">Glycosidase</keyword>
<evidence type="ECO:0000313" key="5">
    <source>
        <dbReference type="Proteomes" id="UP001057877"/>
    </source>
</evidence>
<dbReference type="PANTHER" id="PTHR34135:SF2">
    <property type="entry name" value="LYSOZYME"/>
    <property type="match status" value="1"/>
</dbReference>
<evidence type="ECO:0000256" key="1">
    <source>
        <dbReference type="ARBA" id="ARBA00010646"/>
    </source>
</evidence>
<comment type="similarity">
    <text evidence="1">Belongs to the glycosyl hydrolase 25 family.</text>
</comment>
<organism evidence="4 5">
    <name type="scientific">Paenibacillus spongiae</name>
    <dbReference type="NCBI Taxonomy" id="2909671"/>
    <lineage>
        <taxon>Bacteria</taxon>
        <taxon>Bacillati</taxon>
        <taxon>Bacillota</taxon>
        <taxon>Bacilli</taxon>
        <taxon>Bacillales</taxon>
        <taxon>Paenibacillaceae</taxon>
        <taxon>Paenibacillus</taxon>
    </lineage>
</organism>
<keyword evidence="2 4" id="KW-0378">Hydrolase</keyword>
<keyword evidence="5" id="KW-1185">Reference proteome</keyword>